<evidence type="ECO:0000256" key="10">
    <source>
        <dbReference type="ARBA" id="ARBA00023049"/>
    </source>
</evidence>
<keyword evidence="20" id="KW-1185">Reference proteome</keyword>
<keyword evidence="9" id="KW-0862">Zinc</keyword>
<dbReference type="InterPro" id="IPR007863">
    <property type="entry name" value="Peptidase_M16_C"/>
</dbReference>
<dbReference type="InterPro" id="IPR050626">
    <property type="entry name" value="Peptidase_M16"/>
</dbReference>
<evidence type="ECO:0000259" key="16">
    <source>
        <dbReference type="Pfam" id="PF05193"/>
    </source>
</evidence>
<evidence type="ECO:0000259" key="17">
    <source>
        <dbReference type="Pfam" id="PF16187"/>
    </source>
</evidence>
<comment type="caution">
    <text evidence="19">The sequence shown here is derived from an EMBL/GenBank/DDBJ whole genome shotgun (WGS) entry which is preliminary data.</text>
</comment>
<gene>
    <name evidence="19" type="ORF">JHD44_05565</name>
</gene>
<dbReference type="Gene3D" id="3.30.830.10">
    <property type="entry name" value="Metalloenzyme, LuxS/M16 peptidase-like"/>
    <property type="match status" value="4"/>
</dbReference>
<name>A0ABS0Z908_9GAMM</name>
<dbReference type="PANTHER" id="PTHR43690:SF18">
    <property type="entry name" value="INSULIN-DEGRADING ENZYME-RELATED"/>
    <property type="match status" value="1"/>
</dbReference>
<evidence type="ECO:0000259" key="15">
    <source>
        <dbReference type="Pfam" id="PF00675"/>
    </source>
</evidence>
<comment type="function">
    <text evidence="2">Endopeptidase that degrades small peptides of less than 7 kDa, such as glucagon and insulin.</text>
</comment>
<evidence type="ECO:0000256" key="9">
    <source>
        <dbReference type="ARBA" id="ARBA00022833"/>
    </source>
</evidence>
<dbReference type="Pfam" id="PF05193">
    <property type="entry name" value="Peptidase_M16_C"/>
    <property type="match status" value="1"/>
</dbReference>
<dbReference type="Pfam" id="PF00675">
    <property type="entry name" value="Peptidase_M16"/>
    <property type="match status" value="1"/>
</dbReference>
<dbReference type="InterPro" id="IPR011249">
    <property type="entry name" value="Metalloenz_LuxS/M16"/>
</dbReference>
<evidence type="ECO:0000256" key="13">
    <source>
        <dbReference type="ARBA" id="ARBA00033450"/>
    </source>
</evidence>
<evidence type="ECO:0000256" key="14">
    <source>
        <dbReference type="RuleBase" id="RU004447"/>
    </source>
</evidence>
<organism evidence="19 20">
    <name type="scientific">Marinomonas ostreistagni</name>
    <dbReference type="NCBI Taxonomy" id="359209"/>
    <lineage>
        <taxon>Bacteria</taxon>
        <taxon>Pseudomonadati</taxon>
        <taxon>Pseudomonadota</taxon>
        <taxon>Gammaproteobacteria</taxon>
        <taxon>Oceanospirillales</taxon>
        <taxon>Oceanospirillaceae</taxon>
        <taxon>Marinomonas</taxon>
    </lineage>
</organism>
<dbReference type="InterPro" id="IPR054734">
    <property type="entry name" value="PqqF-like_C_4"/>
</dbReference>
<dbReference type="SUPFAM" id="SSF63411">
    <property type="entry name" value="LuxS/MPP-like metallohydrolase"/>
    <property type="match status" value="4"/>
</dbReference>
<dbReference type="PROSITE" id="PS00143">
    <property type="entry name" value="INSULINASE"/>
    <property type="match status" value="1"/>
</dbReference>
<keyword evidence="6" id="KW-0645">Protease</keyword>
<dbReference type="RefSeq" id="WP_199461774.1">
    <property type="nucleotide sequence ID" value="NZ_JAEMUH010000004.1"/>
</dbReference>
<accession>A0ABS0Z908</accession>
<dbReference type="Pfam" id="PF22456">
    <property type="entry name" value="PqqF-like_C_4"/>
    <property type="match status" value="1"/>
</dbReference>
<evidence type="ECO:0000256" key="5">
    <source>
        <dbReference type="ARBA" id="ARBA00017565"/>
    </source>
</evidence>
<evidence type="ECO:0000256" key="7">
    <source>
        <dbReference type="ARBA" id="ARBA00022723"/>
    </source>
</evidence>
<reference evidence="19 20" key="1">
    <citation type="submission" date="2020-12" db="EMBL/GenBank/DDBJ databases">
        <title>Comparative genome analysis of fungal antagonists Marinomonas ostreistagni 398 and M. spartinae 468.</title>
        <authorList>
            <person name="Fields J.L."/>
            <person name="Mavrodi O.V."/>
            <person name="Biber P.D."/>
            <person name="Indest K.J."/>
            <person name="Mavrodi D.V."/>
        </authorList>
    </citation>
    <scope>NUCLEOTIDE SEQUENCE [LARGE SCALE GENOMIC DNA]</scope>
    <source>
        <strain evidence="19 20">USM7</strain>
    </source>
</reference>
<evidence type="ECO:0000259" key="18">
    <source>
        <dbReference type="Pfam" id="PF22456"/>
    </source>
</evidence>
<dbReference type="EMBL" id="JAEMUH010000004">
    <property type="protein sequence ID" value="MBJ7550139.1"/>
    <property type="molecule type" value="Genomic_DNA"/>
</dbReference>
<feature type="domain" description="Peptidase M16 middle/third" evidence="17">
    <location>
        <begin position="370"/>
        <end position="647"/>
    </location>
</feature>
<comment type="cofactor">
    <cofactor evidence="1">
        <name>Zn(2+)</name>
        <dbReference type="ChEBI" id="CHEBI:29105"/>
    </cofactor>
</comment>
<keyword evidence="7" id="KW-0479">Metal-binding</keyword>
<evidence type="ECO:0000256" key="6">
    <source>
        <dbReference type="ARBA" id="ARBA00022670"/>
    </source>
</evidence>
<sequence>MQIISGKGQSDQNTYAHIQLDNDLNVVLVSDPKAEKPAAALAIKVGSYQDPDDHLGLAHLLEHMLFLGTEKYPEANAYQEFIRQHGGSHNAYTSGQVTNYYFDILPSAYSEALDRFAQFFISPKLDPQYIAREINAVDSEYRAKLSDEQRRSNQAFKTLLNPDHPGSRFTVGNKDTLANTSAEELRSKLVTLYQHYYNPSNMVLTLTANESTDALAKIAQKHFGGIKSHQPLPHLTLPKQFTSNADGKIQLFKTNTEKSIVKFSFQIPSQINSYSSQPIRYISYVLGDESENSLFAYLKKQHWAQALHAGINQDDGTHALFTITIKLTDEGIAQRDKISEALFKTIDNLKSSPISKQYLNETKTLSALNYNFHDYIQPIKLSQILSSRALDVGIESLLSSFHISQNANSESIKSLLNTLTQENLIIQWLNPEHFPENWLKESIEWTHEPLYNGQYANGNIAFNINQIVQHSELDSHFGLPKANPFMPDNLDLLPPSDVQENTSIEQDQGFNFWFKQNTHFQKPTGMIFGYFGFLENPSTKDRLLLQLWAKLFNDAASERTYQPYMAGLGYQLYAHGNGLTLRTSGYNDKQDDFFYSLVEYLLEFRATKERLSIAKKDVLKGLSNLESQPPYALARHYFSQVAIKGNAPTHTLQELVTQISLNDVNNFIERHSQHFEFSGYMTGNFVLKDAQSLSKRVKNAVVTCLYNHKYRHVELKNFQARQHYLYQFSTQSADSVVLYSLIATDNNNASYLERCYIRVLSQLLGAQFYNEFRTEKQFGYIVAVTNQTIEKTPSIGFLVQSPNTSTEKLVAEIERFIKARKWGNNDISDDEFEKARAAVLGAYQKQPTSIKEQALEEWPHIVEPEHNFADRQNWINALETMTKKEFLSYMQEKVENNQAARLLVTNQWQDTQNWQPLNIE</sequence>
<evidence type="ECO:0000256" key="11">
    <source>
        <dbReference type="ARBA" id="ARBA00029597"/>
    </source>
</evidence>
<dbReference type="Pfam" id="PF16187">
    <property type="entry name" value="Peptidase_M16_M"/>
    <property type="match status" value="1"/>
</dbReference>
<dbReference type="InterPro" id="IPR011765">
    <property type="entry name" value="Pept_M16_N"/>
</dbReference>
<evidence type="ECO:0000313" key="19">
    <source>
        <dbReference type="EMBL" id="MBJ7550139.1"/>
    </source>
</evidence>
<keyword evidence="10" id="KW-0482">Metalloprotease</keyword>
<evidence type="ECO:0000256" key="2">
    <source>
        <dbReference type="ARBA" id="ARBA00002184"/>
    </source>
</evidence>
<proteinExistence type="inferred from homology"/>
<dbReference type="InterPro" id="IPR032632">
    <property type="entry name" value="Peptidase_M16_M"/>
</dbReference>
<evidence type="ECO:0000256" key="3">
    <source>
        <dbReference type="ARBA" id="ARBA00007261"/>
    </source>
</evidence>
<feature type="domain" description="Peptidase M16 C-terminal" evidence="16">
    <location>
        <begin position="188"/>
        <end position="364"/>
    </location>
</feature>
<evidence type="ECO:0000256" key="8">
    <source>
        <dbReference type="ARBA" id="ARBA00022801"/>
    </source>
</evidence>
<comment type="similarity">
    <text evidence="3 14">Belongs to the peptidase M16 family.</text>
</comment>
<dbReference type="Proteomes" id="UP000598488">
    <property type="component" value="Unassembled WGS sequence"/>
</dbReference>
<evidence type="ECO:0000256" key="12">
    <source>
        <dbReference type="ARBA" id="ARBA00031184"/>
    </source>
</evidence>
<feature type="domain" description="Peptidase M16 N-terminal" evidence="15">
    <location>
        <begin position="26"/>
        <end position="163"/>
    </location>
</feature>
<dbReference type="EC" id="3.4.24.55" evidence="4"/>
<evidence type="ECO:0000313" key="20">
    <source>
        <dbReference type="Proteomes" id="UP000598488"/>
    </source>
</evidence>
<feature type="domain" description="Coenzyme PQQ synthesis protein F-like C-terminal lobe" evidence="18">
    <location>
        <begin position="759"/>
        <end position="858"/>
    </location>
</feature>
<evidence type="ECO:0000256" key="1">
    <source>
        <dbReference type="ARBA" id="ARBA00001947"/>
    </source>
</evidence>
<dbReference type="PANTHER" id="PTHR43690">
    <property type="entry name" value="NARDILYSIN"/>
    <property type="match status" value="1"/>
</dbReference>
<protein>
    <recommendedName>
        <fullName evidence="5">Protease 3</fullName>
        <ecNumber evidence="4">3.4.24.55</ecNumber>
    </recommendedName>
    <alternativeName>
        <fullName evidence="13">Pitrilysin</fullName>
    </alternativeName>
    <alternativeName>
        <fullName evidence="12">Protease III</fullName>
    </alternativeName>
    <alternativeName>
        <fullName evidence="11">Protease pi</fullName>
    </alternativeName>
</protein>
<evidence type="ECO:0000256" key="4">
    <source>
        <dbReference type="ARBA" id="ARBA00012449"/>
    </source>
</evidence>
<dbReference type="InterPro" id="IPR001431">
    <property type="entry name" value="Pept_M16_Zn_BS"/>
</dbReference>
<keyword evidence="8" id="KW-0378">Hydrolase</keyword>